<name>A0A3B7MTP5_9BACT</name>
<dbReference type="EMBL" id="CP032157">
    <property type="protein sequence ID" value="AXY77488.1"/>
    <property type="molecule type" value="Genomic_DNA"/>
</dbReference>
<reference evidence="4 5" key="1">
    <citation type="submission" date="2018-09" db="EMBL/GenBank/DDBJ databases">
        <title>Genome sequencing of strain 6GH32-13.</title>
        <authorList>
            <person name="Weon H.-Y."/>
            <person name="Heo J."/>
            <person name="Kwon S.-W."/>
        </authorList>
    </citation>
    <scope>NUCLEOTIDE SEQUENCE [LARGE SCALE GENOMIC DNA]</scope>
    <source>
        <strain evidence="4 5">5GH32-13</strain>
    </source>
</reference>
<dbReference type="InterPro" id="IPR003362">
    <property type="entry name" value="Bact_transf"/>
</dbReference>
<dbReference type="OrthoDB" id="9808602at2"/>
<gene>
    <name evidence="4" type="ORF">D3H65_27430</name>
</gene>
<protein>
    <submittedName>
        <fullName evidence="4">Capsular biosynthesis protein</fullName>
    </submittedName>
</protein>
<dbReference type="Pfam" id="PF02397">
    <property type="entry name" value="Bac_transf"/>
    <property type="match status" value="1"/>
</dbReference>
<dbReference type="AlphaFoldDB" id="A0A3B7MTP5"/>
<keyword evidence="5" id="KW-1185">Reference proteome</keyword>
<evidence type="ECO:0000256" key="2">
    <source>
        <dbReference type="SAM" id="Phobius"/>
    </source>
</evidence>
<dbReference type="PANTHER" id="PTHR30576:SF0">
    <property type="entry name" value="UNDECAPRENYL-PHOSPHATE N-ACETYLGALACTOSAMINYL 1-PHOSPHATE TRANSFERASE-RELATED"/>
    <property type="match status" value="1"/>
</dbReference>
<keyword evidence="2" id="KW-1133">Transmembrane helix</keyword>
<evidence type="ECO:0000259" key="3">
    <source>
        <dbReference type="Pfam" id="PF02397"/>
    </source>
</evidence>
<proteinExistence type="inferred from homology"/>
<evidence type="ECO:0000256" key="1">
    <source>
        <dbReference type="ARBA" id="ARBA00006464"/>
    </source>
</evidence>
<evidence type="ECO:0000313" key="4">
    <source>
        <dbReference type="EMBL" id="AXY77488.1"/>
    </source>
</evidence>
<evidence type="ECO:0000313" key="5">
    <source>
        <dbReference type="Proteomes" id="UP000263900"/>
    </source>
</evidence>
<feature type="transmembrane region" description="Helical" evidence="2">
    <location>
        <begin position="41"/>
        <end position="66"/>
    </location>
</feature>
<dbReference type="PANTHER" id="PTHR30576">
    <property type="entry name" value="COLANIC BIOSYNTHESIS UDP-GLUCOSE LIPID CARRIER TRANSFERASE"/>
    <property type="match status" value="1"/>
</dbReference>
<dbReference type="RefSeq" id="WP_119053364.1">
    <property type="nucleotide sequence ID" value="NZ_CP032157.1"/>
</dbReference>
<dbReference type="GO" id="GO:0016780">
    <property type="term" value="F:phosphotransferase activity, for other substituted phosphate groups"/>
    <property type="evidence" value="ECO:0007669"/>
    <property type="project" value="TreeGrafter"/>
</dbReference>
<dbReference type="KEGG" id="pseg:D3H65_27430"/>
<keyword evidence="2" id="KW-0812">Transmembrane</keyword>
<accession>A0A3B7MTP5</accession>
<dbReference type="Proteomes" id="UP000263900">
    <property type="component" value="Chromosome"/>
</dbReference>
<keyword evidence="2" id="KW-0472">Membrane</keyword>
<organism evidence="4 5">
    <name type="scientific">Paraflavitalea soli</name>
    <dbReference type="NCBI Taxonomy" id="2315862"/>
    <lineage>
        <taxon>Bacteria</taxon>
        <taxon>Pseudomonadati</taxon>
        <taxon>Bacteroidota</taxon>
        <taxon>Chitinophagia</taxon>
        <taxon>Chitinophagales</taxon>
        <taxon>Chitinophagaceae</taxon>
        <taxon>Paraflavitalea</taxon>
    </lineage>
</organism>
<feature type="domain" description="Bacterial sugar transferase" evidence="3">
    <location>
        <begin position="39"/>
        <end position="223"/>
    </location>
</feature>
<comment type="similarity">
    <text evidence="1">Belongs to the bacterial sugar transferase family.</text>
</comment>
<sequence>MMITTFSKVQTFEKRAGIPIDSTALRTYLIEKRNYFFFKRLFDIVLSSLIIVFLLSWLFPIIALLIKLDTSGPVFFIQRRVGRWGKSFKCLKFRTMVVNDQANVKQATENDKRITRVGNFLRKSNLDEFPQFFNVLMGQMSIVGPRPHMHSDCNTFSSVVHNYKFRNTVKPGITGLAQVKGYRGPTKNFESIFHRYQFDAFYIRNANFWLDMRIVRKTAGQTFKMIFSKFFPGDLQNEEETTPKRWTASFRSLN</sequence>